<reference evidence="2" key="2">
    <citation type="submission" date="2022-05" db="EMBL/GenBank/DDBJ databases">
        <authorList>
            <person name="Kim J.-S."/>
            <person name="Lee K."/>
            <person name="Suh M."/>
            <person name="Eom M."/>
            <person name="Kim J.-S."/>
            <person name="Kim D.-S."/>
            <person name="Ko S.-H."/>
            <person name="Shin Y."/>
            <person name="Lee J.-S."/>
        </authorList>
    </citation>
    <scope>NUCLEOTIDE SEQUENCE</scope>
    <source>
        <strain evidence="2">N237</strain>
    </source>
</reference>
<evidence type="ECO:0000256" key="1">
    <source>
        <dbReference type="SAM" id="MobiDB-lite"/>
    </source>
</evidence>
<dbReference type="RefSeq" id="WP_249771304.1">
    <property type="nucleotide sequence ID" value="NZ_CP097332.1"/>
</dbReference>
<proteinExistence type="predicted"/>
<feature type="region of interest" description="Disordered" evidence="1">
    <location>
        <begin position="674"/>
        <end position="703"/>
    </location>
</feature>
<feature type="region of interest" description="Disordered" evidence="1">
    <location>
        <begin position="1"/>
        <end position="25"/>
    </location>
</feature>
<evidence type="ECO:0000313" key="3">
    <source>
        <dbReference type="Proteomes" id="UP001056336"/>
    </source>
</evidence>
<evidence type="ECO:0000313" key="2">
    <source>
        <dbReference type="EMBL" id="UQX88117.1"/>
    </source>
</evidence>
<feature type="compositionally biased region" description="Gly residues" evidence="1">
    <location>
        <begin position="9"/>
        <end position="18"/>
    </location>
</feature>
<sequence length="1002" mass="106023">MTGSLATSGIGGGAGRPGRGAHRAAEARRAGLNGIDGIGVSADGLRLTVLLFGPVPTNLTTGEVTVSGGRRITDLRVTGIDVQPDDPDRGGRFTVQLDRSGDRSPYTLAIGQRGSTYPGFDPPFASIEFSFANCPSFTDCDSCGCGGGGGGDSTDGCARDSCGDSRGDRADPGPAIEIDYLAKDYASFRQLLLERLSLTMPTWTERHVPDVGIALVELFAYVGDRLSYQQDAAATEAYLDTARLRTSVRRHARLVDYRMHDGCNARAWVCVEVSEQITLPAGDFRFAAIPLAAGAGSSSAAVQDQDLDGLGPSVPVFEPLTTAELTLYPAHTGIALWAWGEPEWCLPAGSCSAALVDTAEHGLQLAAGDVLVLREQRDPVTGNPADADRTHCQAVRLTRVDRRTDELYQQPLVQVHWADDDALGFDLCVTARGGPECEQLQVGIADANTVLVDHGRTSTWNHRPSLPVGRPPSRTGTPGCPPQGCWGCPLDCGAAGNPVPGPPYPPERARLRYRLPSAGTTQAAAFPVEAVVARGQAALLRSIPLRARANVVAILERISGGEGLTDDDRAYLQTLFGAQALRRAGLADNPVEALTDLSGRLAELLDPKRQRLAQLADYARAGYLLKAEDEVWEIAQAWGADAAADLLPSNPALFGPASAALLTDPRQALPAVTLTDPDGSADWQPRHDLLESGPRDRDFVGETDDEDRLSLRFGDGANGAAFPDGRVLQLGFRLGNGAAGNIAAGSINHIVLSATRTDAIRAVSNPLAAQGGTDPESKESVLARAPLQARRRLVRAVTAADYAALAAPETDSSPRTTAEIEAVVQRAAAELRWTGSHYLARVGVDQLGQERASSELLHDVAARLNRYRKIGHEVTVQTARLVPVDLAVRVSVRPDYLTGSVRRAVADALGARTLPGGRTGLFHPDNLTFGSPVRLSRIVACVAAVPGVAHVEVTRLQRLFGPPGTALADGVLVMSPLEVPQLDGDQDEPENGRLVLDLVGGR</sequence>
<reference evidence="2" key="1">
    <citation type="journal article" date="2018" name="Int. J. Syst. Evol. Microbiol.">
        <title>Jatrophihabitans telluris sp. nov., isolated from sediment soil of lava forest wetlands and the emended description of the genus Jatrophihabitans.</title>
        <authorList>
            <person name="Lee K.C."/>
            <person name="Suh M.K."/>
            <person name="Eom M.K."/>
            <person name="Kim K.K."/>
            <person name="Kim J.S."/>
            <person name="Kim D.S."/>
            <person name="Ko S.H."/>
            <person name="Shin Y.K."/>
            <person name="Lee J.S."/>
        </authorList>
    </citation>
    <scope>NUCLEOTIDE SEQUENCE</scope>
    <source>
        <strain evidence="2">N237</strain>
    </source>
</reference>
<dbReference type="EMBL" id="CP097332">
    <property type="protein sequence ID" value="UQX88117.1"/>
    <property type="molecule type" value="Genomic_DNA"/>
</dbReference>
<gene>
    <name evidence="2" type="ORF">M6D93_17750</name>
</gene>
<accession>A0ABY4QY12</accession>
<feature type="compositionally biased region" description="Basic and acidic residues" evidence="1">
    <location>
        <begin position="684"/>
        <end position="700"/>
    </location>
</feature>
<keyword evidence="3" id="KW-1185">Reference proteome</keyword>
<dbReference type="InterPro" id="IPR011749">
    <property type="entry name" value="CHP02243"/>
</dbReference>
<dbReference type="NCBIfam" id="TIGR02243">
    <property type="entry name" value="putative baseplate assembly protein"/>
    <property type="match status" value="1"/>
</dbReference>
<organism evidence="2 3">
    <name type="scientific">Jatrophihabitans telluris</name>
    <dbReference type="NCBI Taxonomy" id="2038343"/>
    <lineage>
        <taxon>Bacteria</taxon>
        <taxon>Bacillati</taxon>
        <taxon>Actinomycetota</taxon>
        <taxon>Actinomycetes</taxon>
        <taxon>Jatrophihabitantales</taxon>
        <taxon>Jatrophihabitantaceae</taxon>
        <taxon>Jatrophihabitans</taxon>
    </lineage>
</organism>
<protein>
    <submittedName>
        <fullName evidence="2">Baseplate assembly protein</fullName>
    </submittedName>
</protein>
<dbReference type="Proteomes" id="UP001056336">
    <property type="component" value="Chromosome"/>
</dbReference>
<name>A0ABY4QY12_9ACTN</name>